<dbReference type="InterPro" id="IPR001763">
    <property type="entry name" value="Rhodanese-like_dom"/>
</dbReference>
<dbReference type="SUPFAM" id="SSF52821">
    <property type="entry name" value="Rhodanese/Cell cycle control phosphatase"/>
    <property type="match status" value="1"/>
</dbReference>
<accession>A0ABY5DM60</accession>
<evidence type="ECO:0000259" key="1">
    <source>
        <dbReference type="PROSITE" id="PS50206"/>
    </source>
</evidence>
<dbReference type="RefSeq" id="WP_254569753.1">
    <property type="nucleotide sequence ID" value="NZ_CP098502.1"/>
</dbReference>
<name>A0ABY5DM60_9ACTN</name>
<keyword evidence="3" id="KW-1185">Reference proteome</keyword>
<proteinExistence type="predicted"/>
<dbReference type="Pfam" id="PF00581">
    <property type="entry name" value="Rhodanese"/>
    <property type="match status" value="1"/>
</dbReference>
<gene>
    <name evidence="2" type="ORF">NBH00_16830</name>
</gene>
<dbReference type="EMBL" id="CP098502">
    <property type="protein sequence ID" value="UTI63018.1"/>
    <property type="molecule type" value="Genomic_DNA"/>
</dbReference>
<sequence>MPHHHQPSERIERRDPVARLPRAVPGEPGLFVVDATWGHIQPLRLPGGVETVGELEVLDHLRVGGALVDTRQPSDVLHGTLPRAVAIRHEDILEGLAGLDVDGPVVLFCNGPQCTATPQAVAALLEAGWDPARLRYYRGGIHDWVTLGLPLTR</sequence>
<evidence type="ECO:0000313" key="3">
    <source>
        <dbReference type="Proteomes" id="UP001056035"/>
    </source>
</evidence>
<evidence type="ECO:0000313" key="2">
    <source>
        <dbReference type="EMBL" id="UTI63018.1"/>
    </source>
</evidence>
<dbReference type="SMART" id="SM00450">
    <property type="entry name" value="RHOD"/>
    <property type="match status" value="1"/>
</dbReference>
<dbReference type="Proteomes" id="UP001056035">
    <property type="component" value="Chromosome"/>
</dbReference>
<dbReference type="Gene3D" id="3.40.250.10">
    <property type="entry name" value="Rhodanese-like domain"/>
    <property type="match status" value="1"/>
</dbReference>
<organism evidence="2 3">
    <name type="scientific">Paraconexibacter antarcticus</name>
    <dbReference type="NCBI Taxonomy" id="2949664"/>
    <lineage>
        <taxon>Bacteria</taxon>
        <taxon>Bacillati</taxon>
        <taxon>Actinomycetota</taxon>
        <taxon>Thermoleophilia</taxon>
        <taxon>Solirubrobacterales</taxon>
        <taxon>Paraconexibacteraceae</taxon>
        <taxon>Paraconexibacter</taxon>
    </lineage>
</organism>
<dbReference type="PROSITE" id="PS50206">
    <property type="entry name" value="RHODANESE_3"/>
    <property type="match status" value="1"/>
</dbReference>
<reference evidence="2 3" key="1">
    <citation type="submission" date="2022-06" db="EMBL/GenBank/DDBJ databases">
        <title>Paraconexibacter antarcticus.</title>
        <authorList>
            <person name="Kim C.S."/>
        </authorList>
    </citation>
    <scope>NUCLEOTIDE SEQUENCE [LARGE SCALE GENOMIC DNA]</scope>
    <source>
        <strain evidence="2 3">02-257</strain>
    </source>
</reference>
<feature type="domain" description="Rhodanese" evidence="1">
    <location>
        <begin position="61"/>
        <end position="153"/>
    </location>
</feature>
<dbReference type="InterPro" id="IPR036873">
    <property type="entry name" value="Rhodanese-like_dom_sf"/>
</dbReference>
<protein>
    <submittedName>
        <fullName evidence="2">Rhodanese-like domain-containing protein</fullName>
    </submittedName>
</protein>